<evidence type="ECO:0000256" key="3">
    <source>
        <dbReference type="ARBA" id="ARBA00012401"/>
    </source>
</evidence>
<proteinExistence type="inferred from homology"/>
<evidence type="ECO:0000256" key="14">
    <source>
        <dbReference type="PROSITE-ProRule" id="PRU10141"/>
    </source>
</evidence>
<keyword evidence="4" id="KW-0723">Serine/threonine-protein kinase</keyword>
<dbReference type="InterPro" id="IPR000333">
    <property type="entry name" value="TGFB_receptor"/>
</dbReference>
<comment type="similarity">
    <text evidence="2">Belongs to the protein kinase superfamily. TKL Ser/Thr protein kinase family. TGFB receptor subfamily.</text>
</comment>
<evidence type="ECO:0000256" key="16">
    <source>
        <dbReference type="SAM" id="Phobius"/>
    </source>
</evidence>
<dbReference type="Gene3D" id="1.10.510.10">
    <property type="entry name" value="Transferase(Phosphotransferase) domain 1"/>
    <property type="match status" value="1"/>
</dbReference>
<dbReference type="InterPro" id="IPR000719">
    <property type="entry name" value="Prot_kinase_dom"/>
</dbReference>
<dbReference type="PROSITE" id="PS50011">
    <property type="entry name" value="PROTEIN_KINASE_DOM"/>
    <property type="match status" value="1"/>
</dbReference>
<dbReference type="AlphaFoldDB" id="A0AAE1ZAD9"/>
<evidence type="ECO:0000256" key="13">
    <source>
        <dbReference type="ARBA" id="ARBA00023170"/>
    </source>
</evidence>
<evidence type="ECO:0000256" key="11">
    <source>
        <dbReference type="ARBA" id="ARBA00022989"/>
    </source>
</evidence>
<dbReference type="PROSITE" id="PS00108">
    <property type="entry name" value="PROTEIN_KINASE_ST"/>
    <property type="match status" value="1"/>
</dbReference>
<evidence type="ECO:0000256" key="4">
    <source>
        <dbReference type="ARBA" id="ARBA00022527"/>
    </source>
</evidence>
<dbReference type="InterPro" id="IPR008271">
    <property type="entry name" value="Ser/Thr_kinase_AS"/>
</dbReference>
<dbReference type="EC" id="2.7.11.30" evidence="3"/>
<dbReference type="InterPro" id="IPR003605">
    <property type="entry name" value="GS_dom"/>
</dbReference>
<gene>
    <name evidence="19" type="ORF">MN116_005730</name>
</gene>
<feature type="region of interest" description="Disordered" evidence="15">
    <location>
        <begin position="752"/>
        <end position="774"/>
    </location>
</feature>
<keyword evidence="5" id="KW-0808">Transferase</keyword>
<keyword evidence="8 14" id="KW-0547">Nucleotide-binding</keyword>
<dbReference type="GO" id="GO:0071363">
    <property type="term" value="P:cellular response to growth factor stimulus"/>
    <property type="evidence" value="ECO:0007669"/>
    <property type="project" value="TreeGrafter"/>
</dbReference>
<keyword evidence="9" id="KW-0418">Kinase</keyword>
<dbReference type="GO" id="GO:0004675">
    <property type="term" value="F:transmembrane receptor protein serine/threonine kinase activity"/>
    <property type="evidence" value="ECO:0007669"/>
    <property type="project" value="UniProtKB-EC"/>
</dbReference>
<feature type="domain" description="Protein kinase" evidence="17">
    <location>
        <begin position="305"/>
        <end position="609"/>
    </location>
</feature>
<dbReference type="PANTHER" id="PTHR23255:SF71">
    <property type="entry name" value="RECEPTOR PROTEIN SERINE_THREONINE KINASE"/>
    <property type="match status" value="1"/>
</dbReference>
<organism evidence="19 20">
    <name type="scientific">Schistosoma mekongi</name>
    <name type="common">Parasitic worm</name>
    <dbReference type="NCBI Taxonomy" id="38744"/>
    <lineage>
        <taxon>Eukaryota</taxon>
        <taxon>Metazoa</taxon>
        <taxon>Spiralia</taxon>
        <taxon>Lophotrochozoa</taxon>
        <taxon>Platyhelminthes</taxon>
        <taxon>Trematoda</taxon>
        <taxon>Digenea</taxon>
        <taxon>Strigeidida</taxon>
        <taxon>Schistosomatoidea</taxon>
        <taxon>Schistosomatidae</taxon>
        <taxon>Schistosoma</taxon>
    </lineage>
</organism>
<evidence type="ECO:0000313" key="20">
    <source>
        <dbReference type="Proteomes" id="UP001292079"/>
    </source>
</evidence>
<keyword evidence="6 16" id="KW-0812">Transmembrane</keyword>
<comment type="caution">
    <text evidence="19">The sequence shown here is derived from an EMBL/GenBank/DDBJ whole genome shotgun (WGS) entry which is preliminary data.</text>
</comment>
<dbReference type="InterPro" id="IPR011009">
    <property type="entry name" value="Kinase-like_dom_sf"/>
</dbReference>
<keyword evidence="12 16" id="KW-0472">Membrane</keyword>
<dbReference type="SMART" id="SM00220">
    <property type="entry name" value="S_TKc"/>
    <property type="match status" value="1"/>
</dbReference>
<dbReference type="PROSITE" id="PS00107">
    <property type="entry name" value="PROTEIN_KINASE_ATP"/>
    <property type="match status" value="1"/>
</dbReference>
<reference evidence="19" key="1">
    <citation type="submission" date="2022-04" db="EMBL/GenBank/DDBJ databases">
        <authorList>
            <person name="Xu L."/>
            <person name="Lv Z."/>
        </authorList>
    </citation>
    <scope>NUCLEOTIDE SEQUENCE</scope>
    <source>
        <strain evidence="19">LV_2022a</strain>
    </source>
</reference>
<evidence type="ECO:0000259" key="18">
    <source>
        <dbReference type="PROSITE" id="PS51256"/>
    </source>
</evidence>
<dbReference type="Pfam" id="PF08515">
    <property type="entry name" value="TGF_beta_GS"/>
    <property type="match status" value="1"/>
</dbReference>
<dbReference type="FunFam" id="1.10.510.10:FF:000304">
    <property type="entry name" value="Receptor protein serine/threonine kinase"/>
    <property type="match status" value="1"/>
</dbReference>
<protein>
    <recommendedName>
        <fullName evidence="3">receptor protein serine/threonine kinase</fullName>
        <ecNumber evidence="3">2.7.11.30</ecNumber>
    </recommendedName>
</protein>
<dbReference type="GO" id="GO:0005524">
    <property type="term" value="F:ATP binding"/>
    <property type="evidence" value="ECO:0007669"/>
    <property type="project" value="UniProtKB-UniRule"/>
</dbReference>
<dbReference type="Proteomes" id="UP001292079">
    <property type="component" value="Unassembled WGS sequence"/>
</dbReference>
<dbReference type="Gene3D" id="3.30.200.20">
    <property type="entry name" value="Phosphorylase Kinase, domain 1"/>
    <property type="match status" value="1"/>
</dbReference>
<keyword evidence="7" id="KW-0732">Signal</keyword>
<keyword evidence="11 16" id="KW-1133">Transmembrane helix</keyword>
<keyword evidence="13" id="KW-0675">Receptor</keyword>
<sequence length="774" mass="85961">MECMLLLCPAANQSDCRPCSPLSEEHQKNWNKYIDLLLSNWEDKLHLPTYYRELKTRPFCCTPGPGYSCRLNLIHEPRKEPRQFYDLTCAKDDFFTPIKCQQDSDIRCCSKKHCNVPSSEELTILVKNSPSDLYLVAISLLTILCIILCVISGTFYFLLRRKSARQEQMIASHNGSATDRLWTSDKIDNHYLKRPMQAQDTVTLNNTYPENAKVLPPDPSAVSAGIISRGASSLSYFGSSALGANLGNINSCSNSPTGAIAITSSGSNSAIPTTNTVPADLLDHTCSGSGSGKPLLVQRTVARQVQLEERIGEGRYGVVWRGVWQGDQVAAKIFSSRDERSWFRETDIYQTVMLRHANILGFIAADNKDTGLSTQLWLITDYHPLGSLYEFLQQHCLLPFALVRAVASITNGLAHLHMEITGTQGKPAIAHRDLKSRNILVKMDGECCIGDLGFALKLDSSMNSALEVNSNSDRVGTKRYMAPEVLDNTIRLTSPEAFKQADMYSLGLIFWEVTRRCYVHNLFGPDEYQLPYQDLVSADPSVEEMKSIVCEQGLRPGLPAIWSQHEIIRALQDIMSECWYASPSARLSAMRVKKSLAGVRKQLDNNPVLSDCSHTNYLPPEATEKLPFGVIRCASVPRNSNNNIITNNKQVNLLPTLANTNSVAATATTTTINITTMGTCTSNKLLISGNNNTNSSLITSKMHDINDENSRNSHCDMLYSFNNANISYWSSCEYDKLLLLNAYDNNNTTTTTTINEQSSNTNHKHLSSSVDPTL</sequence>
<feature type="binding site" evidence="14">
    <location>
        <position position="332"/>
    </location>
    <ligand>
        <name>ATP</name>
        <dbReference type="ChEBI" id="CHEBI:30616"/>
    </ligand>
</feature>
<evidence type="ECO:0000256" key="5">
    <source>
        <dbReference type="ARBA" id="ARBA00022679"/>
    </source>
</evidence>
<dbReference type="EMBL" id="JALJAT010000004">
    <property type="protein sequence ID" value="KAK4470147.1"/>
    <property type="molecule type" value="Genomic_DNA"/>
</dbReference>
<dbReference type="PANTHER" id="PTHR23255">
    <property type="entry name" value="TRANSFORMING GROWTH FACTOR-BETA RECEPTOR TYPE I AND II"/>
    <property type="match status" value="1"/>
</dbReference>
<evidence type="ECO:0000259" key="17">
    <source>
        <dbReference type="PROSITE" id="PS50011"/>
    </source>
</evidence>
<evidence type="ECO:0000256" key="12">
    <source>
        <dbReference type="ARBA" id="ARBA00023136"/>
    </source>
</evidence>
<evidence type="ECO:0000256" key="9">
    <source>
        <dbReference type="ARBA" id="ARBA00022777"/>
    </source>
</evidence>
<accession>A0AAE1ZAD9</accession>
<feature type="domain" description="GS" evidence="18">
    <location>
        <begin position="275"/>
        <end position="304"/>
    </location>
</feature>
<dbReference type="GO" id="GO:0005886">
    <property type="term" value="C:plasma membrane"/>
    <property type="evidence" value="ECO:0007669"/>
    <property type="project" value="TreeGrafter"/>
</dbReference>
<name>A0AAE1ZAD9_SCHME</name>
<dbReference type="SMART" id="SM00467">
    <property type="entry name" value="GS"/>
    <property type="match status" value="1"/>
</dbReference>
<feature type="transmembrane region" description="Helical" evidence="16">
    <location>
        <begin position="133"/>
        <end position="159"/>
    </location>
</feature>
<evidence type="ECO:0000256" key="6">
    <source>
        <dbReference type="ARBA" id="ARBA00022692"/>
    </source>
</evidence>
<dbReference type="PROSITE" id="PS51256">
    <property type="entry name" value="GS"/>
    <property type="match status" value="1"/>
</dbReference>
<dbReference type="InterPro" id="IPR017441">
    <property type="entry name" value="Protein_kinase_ATP_BS"/>
</dbReference>
<dbReference type="GO" id="GO:0043235">
    <property type="term" value="C:receptor complex"/>
    <property type="evidence" value="ECO:0007669"/>
    <property type="project" value="TreeGrafter"/>
</dbReference>
<dbReference type="SUPFAM" id="SSF56112">
    <property type="entry name" value="Protein kinase-like (PK-like)"/>
    <property type="match status" value="1"/>
</dbReference>
<reference evidence="19" key="2">
    <citation type="journal article" date="2023" name="Infect Dis Poverty">
        <title>Chromosome-scale genome of the human blood fluke Schistosoma mekongi and its implications for public health.</title>
        <authorList>
            <person name="Zhou M."/>
            <person name="Xu L."/>
            <person name="Xu D."/>
            <person name="Chen W."/>
            <person name="Khan J."/>
            <person name="Hu Y."/>
            <person name="Huang H."/>
            <person name="Wei H."/>
            <person name="Zhang Y."/>
            <person name="Chusongsang P."/>
            <person name="Tanasarnprasert K."/>
            <person name="Hu X."/>
            <person name="Limpanont Y."/>
            <person name="Lv Z."/>
        </authorList>
    </citation>
    <scope>NUCLEOTIDE SEQUENCE</scope>
    <source>
        <strain evidence="19">LV_2022a</strain>
    </source>
</reference>
<evidence type="ECO:0000256" key="1">
    <source>
        <dbReference type="ARBA" id="ARBA00004479"/>
    </source>
</evidence>
<dbReference type="Pfam" id="PF00069">
    <property type="entry name" value="Pkinase"/>
    <property type="match status" value="1"/>
</dbReference>
<evidence type="ECO:0000256" key="8">
    <source>
        <dbReference type="ARBA" id="ARBA00022741"/>
    </source>
</evidence>
<feature type="compositionally biased region" description="Low complexity" evidence="15">
    <location>
        <begin position="752"/>
        <end position="761"/>
    </location>
</feature>
<evidence type="ECO:0000313" key="19">
    <source>
        <dbReference type="EMBL" id="KAK4470147.1"/>
    </source>
</evidence>
<keyword evidence="20" id="KW-1185">Reference proteome</keyword>
<evidence type="ECO:0000256" key="7">
    <source>
        <dbReference type="ARBA" id="ARBA00022729"/>
    </source>
</evidence>
<evidence type="ECO:0000256" key="10">
    <source>
        <dbReference type="ARBA" id="ARBA00022840"/>
    </source>
</evidence>
<keyword evidence="10 14" id="KW-0067">ATP-binding</keyword>
<evidence type="ECO:0000256" key="2">
    <source>
        <dbReference type="ARBA" id="ARBA00009605"/>
    </source>
</evidence>
<comment type="subcellular location">
    <subcellularLocation>
        <location evidence="1">Membrane</location>
        <topology evidence="1">Single-pass type I membrane protein</topology>
    </subcellularLocation>
</comment>
<evidence type="ECO:0000256" key="15">
    <source>
        <dbReference type="SAM" id="MobiDB-lite"/>
    </source>
</evidence>